<evidence type="ECO:0000313" key="3">
    <source>
        <dbReference type="Proteomes" id="UP000248079"/>
    </source>
</evidence>
<organism evidence="2 3">
    <name type="scientific">Marinifilum breve</name>
    <dbReference type="NCBI Taxonomy" id="2184082"/>
    <lineage>
        <taxon>Bacteria</taxon>
        <taxon>Pseudomonadati</taxon>
        <taxon>Bacteroidota</taxon>
        <taxon>Bacteroidia</taxon>
        <taxon>Marinilabiliales</taxon>
        <taxon>Marinifilaceae</taxon>
    </lineage>
</organism>
<sequence length="131" mass="15439">MDLRIFTVNAKCKGVIFSIKDDSSDRKEFTPLEILQEIEKRRDMVMIDVREPVEVQICHLENARHIPMGDIPSKMEELPKDKDLVVFCHMGIRSKQVMNYLRKNGFSRVYNLKGGIDRWSVEVDPKVQRYR</sequence>
<accession>A0A2V3ZU87</accession>
<dbReference type="PANTHER" id="PTHR43031:SF17">
    <property type="entry name" value="SULFURTRANSFERASE YTWF-RELATED"/>
    <property type="match status" value="1"/>
</dbReference>
<dbReference type="EMBL" id="QFLI01000009">
    <property type="protein sequence ID" value="PXX97826.1"/>
    <property type="molecule type" value="Genomic_DNA"/>
</dbReference>
<dbReference type="Gene3D" id="3.40.250.10">
    <property type="entry name" value="Rhodanese-like domain"/>
    <property type="match status" value="1"/>
</dbReference>
<name>A0A2V3ZU87_9BACT</name>
<dbReference type="SUPFAM" id="SSF52821">
    <property type="entry name" value="Rhodanese/Cell cycle control phosphatase"/>
    <property type="match status" value="1"/>
</dbReference>
<reference evidence="2 3" key="1">
    <citation type="submission" date="2018-05" db="EMBL/GenBank/DDBJ databases">
        <title>Marinifilum breve JC075T sp. nov., a marine bacterium isolated from Yongle Blue Hole in the South China Sea.</title>
        <authorList>
            <person name="Fu T."/>
        </authorList>
    </citation>
    <scope>NUCLEOTIDE SEQUENCE [LARGE SCALE GENOMIC DNA]</scope>
    <source>
        <strain evidence="2 3">JC075</strain>
    </source>
</reference>
<keyword evidence="3" id="KW-1185">Reference proteome</keyword>
<feature type="domain" description="Rhodanese" evidence="1">
    <location>
        <begin position="40"/>
        <end position="128"/>
    </location>
</feature>
<comment type="caution">
    <text evidence="2">The sequence shown here is derived from an EMBL/GenBank/DDBJ whole genome shotgun (WGS) entry which is preliminary data.</text>
</comment>
<dbReference type="InterPro" id="IPR036873">
    <property type="entry name" value="Rhodanese-like_dom_sf"/>
</dbReference>
<dbReference type="AlphaFoldDB" id="A0A2V3ZU87"/>
<proteinExistence type="predicted"/>
<protein>
    <recommendedName>
        <fullName evidence="1">Rhodanese domain-containing protein</fullName>
    </recommendedName>
</protein>
<dbReference type="Proteomes" id="UP000248079">
    <property type="component" value="Unassembled WGS sequence"/>
</dbReference>
<dbReference type="InterPro" id="IPR001763">
    <property type="entry name" value="Rhodanese-like_dom"/>
</dbReference>
<dbReference type="Pfam" id="PF00581">
    <property type="entry name" value="Rhodanese"/>
    <property type="match status" value="1"/>
</dbReference>
<dbReference type="RefSeq" id="WP_110362121.1">
    <property type="nucleotide sequence ID" value="NZ_QFLI01000009.1"/>
</dbReference>
<dbReference type="PANTHER" id="PTHR43031">
    <property type="entry name" value="FAD-DEPENDENT OXIDOREDUCTASE"/>
    <property type="match status" value="1"/>
</dbReference>
<evidence type="ECO:0000313" key="2">
    <source>
        <dbReference type="EMBL" id="PXX97826.1"/>
    </source>
</evidence>
<gene>
    <name evidence="2" type="ORF">DF185_17820</name>
</gene>
<evidence type="ECO:0000259" key="1">
    <source>
        <dbReference type="PROSITE" id="PS50206"/>
    </source>
</evidence>
<dbReference type="InterPro" id="IPR050229">
    <property type="entry name" value="GlpE_sulfurtransferase"/>
</dbReference>
<dbReference type="PROSITE" id="PS50206">
    <property type="entry name" value="RHODANESE_3"/>
    <property type="match status" value="1"/>
</dbReference>
<dbReference type="OrthoDB" id="1450994at2"/>
<dbReference type="SMART" id="SM00450">
    <property type="entry name" value="RHOD"/>
    <property type="match status" value="1"/>
</dbReference>